<sequence length="178" mass="19584">MTAYSFELHFTAPIGEETIDVLYETGWDDATVSLDPVMGGPGVAAFDREASTAVEAIASAIAQGRAAGVEITGVSEDLVTLGEIAERTGRTFATADHWAVGRRGPGEFPAPKIRRPRVSLWSWAEVATWLHDNHLAEISPMEVEVARVCEIADSLIRAYRLQRRLPVEDRERLRHAMT</sequence>
<proteinExistence type="predicted"/>
<keyword evidence="2" id="KW-1185">Reference proteome</keyword>
<organism evidence="1 2">
    <name type="scientific">Streptosporangium lutulentum</name>
    <dbReference type="NCBI Taxonomy" id="1461250"/>
    <lineage>
        <taxon>Bacteria</taxon>
        <taxon>Bacillati</taxon>
        <taxon>Actinomycetota</taxon>
        <taxon>Actinomycetes</taxon>
        <taxon>Streptosporangiales</taxon>
        <taxon>Streptosporangiaceae</taxon>
        <taxon>Streptosporangium</taxon>
    </lineage>
</organism>
<accession>A0ABT9QIZ1</accession>
<name>A0ABT9QIZ1_9ACTN</name>
<protein>
    <recommendedName>
        <fullName evidence="3">DNA-binding protein</fullName>
    </recommendedName>
</protein>
<dbReference type="EMBL" id="JAUSQU010000001">
    <property type="protein sequence ID" value="MDP9846718.1"/>
    <property type="molecule type" value="Genomic_DNA"/>
</dbReference>
<evidence type="ECO:0000313" key="1">
    <source>
        <dbReference type="EMBL" id="MDP9846718.1"/>
    </source>
</evidence>
<evidence type="ECO:0008006" key="3">
    <source>
        <dbReference type="Google" id="ProtNLM"/>
    </source>
</evidence>
<dbReference type="RefSeq" id="WP_307563432.1">
    <property type="nucleotide sequence ID" value="NZ_JAUSQU010000001.1"/>
</dbReference>
<comment type="caution">
    <text evidence="1">The sequence shown here is derived from an EMBL/GenBank/DDBJ whole genome shotgun (WGS) entry which is preliminary data.</text>
</comment>
<dbReference type="Proteomes" id="UP001225356">
    <property type="component" value="Unassembled WGS sequence"/>
</dbReference>
<reference evidence="1 2" key="1">
    <citation type="submission" date="2023-07" db="EMBL/GenBank/DDBJ databases">
        <title>Sequencing the genomes of 1000 actinobacteria strains.</title>
        <authorList>
            <person name="Klenk H.-P."/>
        </authorList>
    </citation>
    <scope>NUCLEOTIDE SEQUENCE [LARGE SCALE GENOMIC DNA]</scope>
    <source>
        <strain evidence="1 2">DSM 46740</strain>
    </source>
</reference>
<evidence type="ECO:0000313" key="2">
    <source>
        <dbReference type="Proteomes" id="UP001225356"/>
    </source>
</evidence>
<gene>
    <name evidence="1" type="ORF">J2853_005929</name>
</gene>